<reference evidence="2" key="2">
    <citation type="submission" date="2020-11" db="EMBL/GenBank/DDBJ databases">
        <authorList>
            <person name="Cecchin M."/>
            <person name="Marcolungo L."/>
            <person name="Rossato M."/>
            <person name="Girolomoni L."/>
            <person name="Cosentino E."/>
            <person name="Cuine S."/>
            <person name="Li-Beisson Y."/>
            <person name="Delledonne M."/>
            <person name="Ballottari M."/>
        </authorList>
    </citation>
    <scope>NUCLEOTIDE SEQUENCE</scope>
    <source>
        <strain evidence="2">211/11P</strain>
        <tissue evidence="2">Whole cell</tissue>
    </source>
</reference>
<dbReference type="Proteomes" id="UP001055712">
    <property type="component" value="Unassembled WGS sequence"/>
</dbReference>
<comment type="caution">
    <text evidence="2">The sequence shown here is derived from an EMBL/GenBank/DDBJ whole genome shotgun (WGS) entry which is preliminary data.</text>
</comment>
<dbReference type="GO" id="GO:0005507">
    <property type="term" value="F:copper ion binding"/>
    <property type="evidence" value="ECO:0007669"/>
    <property type="project" value="TreeGrafter"/>
</dbReference>
<reference evidence="2" key="1">
    <citation type="journal article" date="2019" name="Plant J.">
        <title>Chlorella vulgaris genome assembly and annotation reveals the molecular basis for metabolic acclimation to high light conditions.</title>
        <authorList>
            <person name="Cecchin M."/>
            <person name="Marcolungo L."/>
            <person name="Rossato M."/>
            <person name="Girolomoni L."/>
            <person name="Cosentino E."/>
            <person name="Cuine S."/>
            <person name="Li-Beisson Y."/>
            <person name="Delledonne M."/>
            <person name="Ballottari M."/>
        </authorList>
    </citation>
    <scope>NUCLEOTIDE SEQUENCE</scope>
    <source>
        <strain evidence="2">211/11P</strain>
    </source>
</reference>
<gene>
    <name evidence="2" type="ORF">D9Q98_001276</name>
</gene>
<proteinExistence type="predicted"/>
<dbReference type="GO" id="GO:0016020">
    <property type="term" value="C:membrane"/>
    <property type="evidence" value="ECO:0007669"/>
    <property type="project" value="TreeGrafter"/>
</dbReference>
<keyword evidence="3" id="KW-1185">Reference proteome</keyword>
<keyword evidence="1" id="KW-1278">Translocase</keyword>
<dbReference type="AlphaFoldDB" id="A0A9D4TZK4"/>
<evidence type="ECO:0000313" key="2">
    <source>
        <dbReference type="EMBL" id="KAI3438859.1"/>
    </source>
</evidence>
<dbReference type="EMBL" id="SIDB01000001">
    <property type="protein sequence ID" value="KAI3438859.1"/>
    <property type="molecule type" value="Genomic_DNA"/>
</dbReference>
<organism evidence="2 3">
    <name type="scientific">Chlorella vulgaris</name>
    <name type="common">Green alga</name>
    <dbReference type="NCBI Taxonomy" id="3077"/>
    <lineage>
        <taxon>Eukaryota</taxon>
        <taxon>Viridiplantae</taxon>
        <taxon>Chlorophyta</taxon>
        <taxon>core chlorophytes</taxon>
        <taxon>Trebouxiophyceae</taxon>
        <taxon>Chlorellales</taxon>
        <taxon>Chlorellaceae</taxon>
        <taxon>Chlorella clade</taxon>
        <taxon>Chlorella</taxon>
    </lineage>
</organism>
<sequence length="196" mass="20163">MVEPHPGSHGGDSTRCWCRFVQNRRPALSRDVQRACPPKGYTSRVLNYTVHAVLGAVAPTLLMQSEPLGPTAACGKLSCGVMCAAASTLLFWSCLGSRLFPQVLAPYAATAASKSAAIALLSLQLACNVLVIACPCALVLAAPAAVLVGTSAGARQGLLIRGGDILEVRLRQKGGGRRAAAGAAADVTFEAGGWVH</sequence>
<evidence type="ECO:0000256" key="1">
    <source>
        <dbReference type="ARBA" id="ARBA00022967"/>
    </source>
</evidence>
<evidence type="ECO:0000313" key="3">
    <source>
        <dbReference type="Proteomes" id="UP001055712"/>
    </source>
</evidence>
<accession>A0A9D4TZK4</accession>
<protein>
    <submittedName>
        <fullName evidence="2">Uncharacterized protein</fullName>
    </submittedName>
</protein>
<dbReference type="GO" id="GO:0043682">
    <property type="term" value="F:P-type divalent copper transporter activity"/>
    <property type="evidence" value="ECO:0007669"/>
    <property type="project" value="TreeGrafter"/>
</dbReference>
<dbReference type="GO" id="GO:0055070">
    <property type="term" value="P:copper ion homeostasis"/>
    <property type="evidence" value="ECO:0007669"/>
    <property type="project" value="TreeGrafter"/>
</dbReference>
<dbReference type="PANTHER" id="PTHR43520:SF22">
    <property type="entry name" value="COPPER-TRANSPORTING ATPASE PAA1, CHLOROPLASTIC"/>
    <property type="match status" value="1"/>
</dbReference>
<dbReference type="PANTHER" id="PTHR43520">
    <property type="entry name" value="ATP7, ISOFORM B"/>
    <property type="match status" value="1"/>
</dbReference>
<name>A0A9D4TZK4_CHLVU</name>